<dbReference type="InterPro" id="IPR011055">
    <property type="entry name" value="Dup_hybrid_motif"/>
</dbReference>
<feature type="transmembrane region" description="Helical" evidence="2">
    <location>
        <begin position="50"/>
        <end position="81"/>
    </location>
</feature>
<dbReference type="PANTHER" id="PTHR21666">
    <property type="entry name" value="PEPTIDASE-RELATED"/>
    <property type="match status" value="1"/>
</dbReference>
<dbReference type="SUPFAM" id="SSF51261">
    <property type="entry name" value="Duplicated hybrid motif"/>
    <property type="match status" value="1"/>
</dbReference>
<evidence type="ECO:0000313" key="5">
    <source>
        <dbReference type="Proteomes" id="UP000317036"/>
    </source>
</evidence>
<dbReference type="InterPro" id="IPR016047">
    <property type="entry name" value="M23ase_b-sheet_dom"/>
</dbReference>
<keyword evidence="2" id="KW-0812">Transmembrane</keyword>
<keyword evidence="2" id="KW-1133">Transmembrane helix</keyword>
<dbReference type="Pfam" id="PF01551">
    <property type="entry name" value="Peptidase_M23"/>
    <property type="match status" value="1"/>
</dbReference>
<gene>
    <name evidence="4" type="ORF">FPZ49_33690</name>
</gene>
<accession>A0A559JHT3</accession>
<keyword evidence="2" id="KW-0472">Membrane</keyword>
<dbReference type="OrthoDB" id="9813368at2"/>
<dbReference type="InterPro" id="IPR050570">
    <property type="entry name" value="Cell_wall_metabolism_enzyme"/>
</dbReference>
<feature type="compositionally biased region" description="Low complexity" evidence="1">
    <location>
        <begin position="200"/>
        <end position="214"/>
    </location>
</feature>
<evidence type="ECO:0000256" key="2">
    <source>
        <dbReference type="SAM" id="Phobius"/>
    </source>
</evidence>
<dbReference type="CDD" id="cd12797">
    <property type="entry name" value="M23_peptidase"/>
    <property type="match status" value="1"/>
</dbReference>
<organism evidence="4 5">
    <name type="scientific">Paenibacillus cremeus</name>
    <dbReference type="NCBI Taxonomy" id="2163881"/>
    <lineage>
        <taxon>Bacteria</taxon>
        <taxon>Bacillati</taxon>
        <taxon>Bacillota</taxon>
        <taxon>Bacilli</taxon>
        <taxon>Bacillales</taxon>
        <taxon>Paenibacillaceae</taxon>
        <taxon>Paenibacillus</taxon>
    </lineage>
</organism>
<protein>
    <submittedName>
        <fullName evidence="4">M23 family metallopeptidase</fullName>
    </submittedName>
</protein>
<keyword evidence="5" id="KW-1185">Reference proteome</keyword>
<dbReference type="GO" id="GO:0004222">
    <property type="term" value="F:metalloendopeptidase activity"/>
    <property type="evidence" value="ECO:0007669"/>
    <property type="project" value="TreeGrafter"/>
</dbReference>
<evidence type="ECO:0000259" key="3">
    <source>
        <dbReference type="Pfam" id="PF01551"/>
    </source>
</evidence>
<dbReference type="Gene3D" id="2.70.70.10">
    <property type="entry name" value="Glucose Permease (Domain IIA)"/>
    <property type="match status" value="1"/>
</dbReference>
<dbReference type="RefSeq" id="WP_144854843.1">
    <property type="nucleotide sequence ID" value="NZ_VNJI01000080.1"/>
</dbReference>
<comment type="caution">
    <text evidence="4">The sequence shown here is derived from an EMBL/GenBank/DDBJ whole genome shotgun (WGS) entry which is preliminary data.</text>
</comment>
<dbReference type="Proteomes" id="UP000317036">
    <property type="component" value="Unassembled WGS sequence"/>
</dbReference>
<evidence type="ECO:0000256" key="1">
    <source>
        <dbReference type="SAM" id="MobiDB-lite"/>
    </source>
</evidence>
<feature type="region of interest" description="Disordered" evidence="1">
    <location>
        <begin position="198"/>
        <end position="218"/>
    </location>
</feature>
<dbReference type="AlphaFoldDB" id="A0A559JHT3"/>
<reference evidence="4 5" key="1">
    <citation type="submission" date="2019-07" db="EMBL/GenBank/DDBJ databases">
        <authorList>
            <person name="Kim J."/>
        </authorList>
    </citation>
    <scope>NUCLEOTIDE SEQUENCE [LARGE SCALE GENOMIC DNA]</scope>
    <source>
        <strain evidence="4 5">JC52</strain>
    </source>
</reference>
<name>A0A559JHT3_9BACL</name>
<feature type="domain" description="M23ase beta-sheet core" evidence="3">
    <location>
        <begin position="388"/>
        <end position="477"/>
    </location>
</feature>
<dbReference type="PANTHER" id="PTHR21666:SF270">
    <property type="entry name" value="MUREIN HYDROLASE ACTIVATOR ENVC"/>
    <property type="match status" value="1"/>
</dbReference>
<dbReference type="EMBL" id="VNJI01000080">
    <property type="protein sequence ID" value="TVX99428.1"/>
    <property type="molecule type" value="Genomic_DNA"/>
</dbReference>
<proteinExistence type="predicted"/>
<evidence type="ECO:0000313" key="4">
    <source>
        <dbReference type="EMBL" id="TVX99428.1"/>
    </source>
</evidence>
<sequence>MNISAHELGQQAAGQAGEFSKKAGGKLARKAAGKAAKFIKKLVVNLIKKFVVAVVKAVIVTVGIEVIAAFIALLIFSAILMSVPFSDWTLKGGQRTAAEEAGDRQYEQGFRNLADQSVVPIDDEEADQLWKETLKNLVKPNWAIPASLVRYKLMHTDAKVVLPDAKEVFENLAPTFSYITIDNDLKYSKTIMACHHEESSGGSSDEFGNSESSSTTVYDPPVETIVTSKMPPRKIMSRVDTRYGGTDIPSVKKYFPGGTLEPNGQWEYIGSYSSGDCDYTTYIQWEKTMIDDRGVPEILYDANSFKNYLISRGVIERNLDEYYEYVKATDPYFPLELYNGTYVQGGGSDVYSNADYSFAGKSVDGWVWPIAIDYRGINSGFGPRWGVFHYGVDLGGRGWPNAPILAAKDGLVIWAQAMGTYGNLVILAHTDGLQTRYAHMSSITVKAGDQVKAGQQIGRQGETGDVTGPHLHFEVSIPNKKNPLGRMAEAEKAFDPMIFLGPIKSNGE</sequence>